<dbReference type="Proteomes" id="UP000316426">
    <property type="component" value="Chromosome"/>
</dbReference>
<dbReference type="AlphaFoldDB" id="A0A518K271"/>
<gene>
    <name evidence="1" type="ORF">Spa11_00360</name>
</gene>
<dbReference type="KEGG" id="bmei:Spa11_00360"/>
<evidence type="ECO:0000313" key="1">
    <source>
        <dbReference type="EMBL" id="QDV71867.1"/>
    </source>
</evidence>
<name>A0A518K271_9BACT</name>
<accession>A0A518K271</accession>
<proteinExistence type="predicted"/>
<protein>
    <submittedName>
        <fullName evidence="1">Uncharacterized protein</fullName>
    </submittedName>
</protein>
<organism evidence="1 2">
    <name type="scientific">Botrimarina mediterranea</name>
    <dbReference type="NCBI Taxonomy" id="2528022"/>
    <lineage>
        <taxon>Bacteria</taxon>
        <taxon>Pseudomonadati</taxon>
        <taxon>Planctomycetota</taxon>
        <taxon>Planctomycetia</taxon>
        <taxon>Pirellulales</taxon>
        <taxon>Lacipirellulaceae</taxon>
        <taxon>Botrimarina</taxon>
    </lineage>
</organism>
<reference evidence="1 2" key="1">
    <citation type="submission" date="2019-02" db="EMBL/GenBank/DDBJ databases">
        <title>Deep-cultivation of Planctomycetes and their phenomic and genomic characterization uncovers novel biology.</title>
        <authorList>
            <person name="Wiegand S."/>
            <person name="Jogler M."/>
            <person name="Boedeker C."/>
            <person name="Pinto D."/>
            <person name="Vollmers J."/>
            <person name="Rivas-Marin E."/>
            <person name="Kohn T."/>
            <person name="Peeters S.H."/>
            <person name="Heuer A."/>
            <person name="Rast P."/>
            <person name="Oberbeckmann S."/>
            <person name="Bunk B."/>
            <person name="Jeske O."/>
            <person name="Meyerdierks A."/>
            <person name="Storesund J.E."/>
            <person name="Kallscheuer N."/>
            <person name="Luecker S."/>
            <person name="Lage O.M."/>
            <person name="Pohl T."/>
            <person name="Merkel B.J."/>
            <person name="Hornburger P."/>
            <person name="Mueller R.-W."/>
            <person name="Bruemmer F."/>
            <person name="Labrenz M."/>
            <person name="Spormann A.M."/>
            <person name="Op den Camp H."/>
            <person name="Overmann J."/>
            <person name="Amann R."/>
            <person name="Jetten M.S.M."/>
            <person name="Mascher T."/>
            <person name="Medema M.H."/>
            <person name="Devos D.P."/>
            <person name="Kaster A.-K."/>
            <person name="Ovreas L."/>
            <person name="Rohde M."/>
            <person name="Galperin M.Y."/>
            <person name="Jogler C."/>
        </authorList>
    </citation>
    <scope>NUCLEOTIDE SEQUENCE [LARGE SCALE GENOMIC DNA]</scope>
    <source>
        <strain evidence="1 2">Spa11</strain>
    </source>
</reference>
<keyword evidence="2" id="KW-1185">Reference proteome</keyword>
<dbReference type="RefSeq" id="WP_145105142.1">
    <property type="nucleotide sequence ID" value="NZ_CP036349.1"/>
</dbReference>
<dbReference type="EMBL" id="CP036349">
    <property type="protein sequence ID" value="QDV71867.1"/>
    <property type="molecule type" value="Genomic_DNA"/>
</dbReference>
<evidence type="ECO:0000313" key="2">
    <source>
        <dbReference type="Proteomes" id="UP000316426"/>
    </source>
</evidence>
<sequence length="121" mass="13610">MPTPATTAESLILTEIETCDQRIAQLKERLAEELAFRRSRSFALKSLQQTHPTPLCDVVRPIIAELLRDNGSMEFDALYEFVKDRLDGERPANGVKQVVQRLLKEPGIREAEPGVYAKSGE</sequence>